<feature type="disulfide bond" evidence="9">
    <location>
        <begin position="159"/>
        <end position="216"/>
    </location>
</feature>
<dbReference type="InterPro" id="IPR008993">
    <property type="entry name" value="TIMP-like_OB-fold"/>
</dbReference>
<dbReference type="InterPro" id="IPR001820">
    <property type="entry name" value="TIMP"/>
</dbReference>
<dbReference type="OMA" id="NICYHDP"/>
<evidence type="ECO:0000313" key="13">
    <source>
        <dbReference type="Proteomes" id="UP000887568"/>
    </source>
</evidence>
<feature type="signal peptide" evidence="10">
    <location>
        <begin position="1"/>
        <end position="28"/>
    </location>
</feature>
<dbReference type="SMART" id="SM00206">
    <property type="entry name" value="NTR"/>
    <property type="match status" value="1"/>
</dbReference>
<keyword evidence="6 9" id="KW-1015">Disulfide bond</keyword>
<dbReference type="PANTHER" id="PTHR11844:SF33">
    <property type="entry name" value="TISSUE INHIBITOR OF METALLOPROTEINASE"/>
    <property type="match status" value="1"/>
</dbReference>
<comment type="subcellular location">
    <subcellularLocation>
        <location evidence="1">Secreted</location>
    </subcellularLocation>
</comment>
<evidence type="ECO:0000256" key="1">
    <source>
        <dbReference type="ARBA" id="ARBA00004613"/>
    </source>
</evidence>
<evidence type="ECO:0000313" key="12">
    <source>
        <dbReference type="EnsemblMetazoa" id="XP_038060669.1"/>
    </source>
</evidence>
<evidence type="ECO:0000256" key="6">
    <source>
        <dbReference type="ARBA" id="ARBA00023157"/>
    </source>
</evidence>
<keyword evidence="5" id="KW-0646">Protease inhibitor</keyword>
<feature type="domain" description="NTR" evidence="11">
    <location>
        <begin position="31"/>
        <end position="156"/>
    </location>
</feature>
<feature type="disulfide bond" evidence="9">
    <location>
        <begin position="183"/>
        <end position="205"/>
    </location>
</feature>
<dbReference type="EnsemblMetazoa" id="XM_038204741.1">
    <property type="protein sequence ID" value="XP_038060669.1"/>
    <property type="gene ID" value="LOC119731564"/>
</dbReference>
<evidence type="ECO:0000256" key="4">
    <source>
        <dbReference type="ARBA" id="ARBA00022608"/>
    </source>
</evidence>
<comment type="similarity">
    <text evidence="2">Belongs to the protease inhibitor I35 (TIMP) family.</text>
</comment>
<name>A0A914ABD4_PATMI</name>
<sequence>MEVVFQTSVWLWMGVLLVLGQMEPQNLAAQCSCPIKHPQEKICRADIVIQGRVIAVQSSGTGHSAMGGLLEYTIKATKVFKGSESIVSRGKRIKMITSSSAGKCGVTEMAMGELYILTGLELEGEVFFSMCEWVQQFQDLTFDQRIGLRSGYILGCGFCLIDQQDNSIPGIHDNQSSVTGNICYHDPLGSAHLMIEDCESLFSKCVPQEDMEGNRCAWTESKRYNKCVAKRLKRHQAMQIKIHKKLDGKKDG</sequence>
<dbReference type="SUPFAM" id="SSF50242">
    <property type="entry name" value="TIMP-like"/>
    <property type="match status" value="1"/>
</dbReference>
<evidence type="ECO:0000259" key="11">
    <source>
        <dbReference type="PROSITE" id="PS50189"/>
    </source>
</evidence>
<evidence type="ECO:0000256" key="7">
    <source>
        <dbReference type="ARBA" id="ARBA00023215"/>
    </source>
</evidence>
<dbReference type="RefSeq" id="XP_038060669.1">
    <property type="nucleotide sequence ID" value="XM_038204741.1"/>
</dbReference>
<protein>
    <recommendedName>
        <fullName evidence="11">NTR domain-containing protein</fullName>
    </recommendedName>
</protein>
<keyword evidence="3" id="KW-0964">Secreted</keyword>
<dbReference type="InterPro" id="IPR001134">
    <property type="entry name" value="Netrin_domain"/>
</dbReference>
<dbReference type="GO" id="GO:0031012">
    <property type="term" value="C:extracellular matrix"/>
    <property type="evidence" value="ECO:0007669"/>
    <property type="project" value="TreeGrafter"/>
</dbReference>
<keyword evidence="7" id="KW-0481">Metalloenzyme inhibitor</keyword>
<feature type="disulfide bond" evidence="9">
    <location>
        <begin position="43"/>
        <end position="156"/>
    </location>
</feature>
<reference evidence="12" key="1">
    <citation type="submission" date="2022-11" db="UniProtKB">
        <authorList>
            <consortium name="EnsemblMetazoa"/>
        </authorList>
    </citation>
    <scope>IDENTIFICATION</scope>
</reference>
<dbReference type="GO" id="GO:0005615">
    <property type="term" value="C:extracellular space"/>
    <property type="evidence" value="ECO:0007669"/>
    <property type="project" value="TreeGrafter"/>
</dbReference>
<keyword evidence="13" id="KW-1185">Reference proteome</keyword>
<evidence type="ECO:0000256" key="3">
    <source>
        <dbReference type="ARBA" id="ARBA00022525"/>
    </source>
</evidence>
<keyword evidence="8" id="KW-0479">Metal-binding</keyword>
<dbReference type="Gene3D" id="3.90.370.10">
    <property type="entry name" value="Tissue inhibitor of metalloproteinase-1. Chain B, domain 1"/>
    <property type="match status" value="1"/>
</dbReference>
<feature type="disulfide bond" evidence="9">
    <location>
        <begin position="31"/>
        <end position="104"/>
    </location>
</feature>
<keyword evidence="8" id="KW-0862">Zinc</keyword>
<dbReference type="GO" id="GO:0002020">
    <property type="term" value="F:protease binding"/>
    <property type="evidence" value="ECO:0007669"/>
    <property type="project" value="TreeGrafter"/>
</dbReference>
<organism evidence="12 13">
    <name type="scientific">Patiria miniata</name>
    <name type="common">Bat star</name>
    <name type="synonym">Asterina miniata</name>
    <dbReference type="NCBI Taxonomy" id="46514"/>
    <lineage>
        <taxon>Eukaryota</taxon>
        <taxon>Metazoa</taxon>
        <taxon>Echinodermata</taxon>
        <taxon>Eleutherozoa</taxon>
        <taxon>Asterozoa</taxon>
        <taxon>Asteroidea</taxon>
        <taxon>Valvatacea</taxon>
        <taxon>Valvatida</taxon>
        <taxon>Asterinidae</taxon>
        <taxon>Patiria</taxon>
    </lineage>
</organism>
<dbReference type="Pfam" id="PF00965">
    <property type="entry name" value="TIMP"/>
    <property type="match status" value="1"/>
</dbReference>
<dbReference type="InterPro" id="IPR027465">
    <property type="entry name" value="TIMP_C"/>
</dbReference>
<dbReference type="AlphaFoldDB" id="A0A914ABD4"/>
<evidence type="ECO:0000256" key="10">
    <source>
        <dbReference type="SAM" id="SignalP"/>
    </source>
</evidence>
<dbReference type="OrthoDB" id="6041373at2759"/>
<dbReference type="PANTHER" id="PTHR11844">
    <property type="entry name" value="METALLOPROTEASE INHIBITOR"/>
    <property type="match status" value="1"/>
</dbReference>
<evidence type="ECO:0000256" key="5">
    <source>
        <dbReference type="ARBA" id="ARBA00022690"/>
    </source>
</evidence>
<dbReference type="Proteomes" id="UP000887568">
    <property type="component" value="Unplaced"/>
</dbReference>
<proteinExistence type="inferred from homology"/>
<evidence type="ECO:0000256" key="9">
    <source>
        <dbReference type="PIRSR" id="PIRSR601820-3"/>
    </source>
</evidence>
<evidence type="ECO:0000256" key="2">
    <source>
        <dbReference type="ARBA" id="ARBA00011027"/>
    </source>
</evidence>
<keyword evidence="4" id="KW-0483">Metalloprotease inhibitor</keyword>
<dbReference type="PROSITE" id="PS50189">
    <property type="entry name" value="NTR"/>
    <property type="match status" value="1"/>
</dbReference>
<dbReference type="CDD" id="cd03577">
    <property type="entry name" value="NTR_TIMP_like"/>
    <property type="match status" value="1"/>
</dbReference>
<dbReference type="Gene3D" id="2.40.50.120">
    <property type="match status" value="1"/>
</dbReference>
<keyword evidence="10" id="KW-0732">Signal</keyword>
<accession>A0A914ABD4</accession>
<dbReference type="GeneID" id="119731564"/>
<dbReference type="GO" id="GO:0046872">
    <property type="term" value="F:metal ion binding"/>
    <property type="evidence" value="ECO:0007669"/>
    <property type="project" value="UniProtKB-KW"/>
</dbReference>
<evidence type="ECO:0000256" key="8">
    <source>
        <dbReference type="PIRSR" id="PIRSR601820-1"/>
    </source>
</evidence>
<dbReference type="GO" id="GO:0051045">
    <property type="term" value="P:negative regulation of membrane protein ectodomain proteolysis"/>
    <property type="evidence" value="ECO:0007669"/>
    <property type="project" value="TreeGrafter"/>
</dbReference>
<dbReference type="GO" id="GO:0008191">
    <property type="term" value="F:metalloendopeptidase inhibitor activity"/>
    <property type="evidence" value="ECO:0007669"/>
    <property type="project" value="InterPro"/>
</dbReference>
<feature type="binding site" evidence="8">
    <location>
        <position position="31"/>
    </location>
    <ligand>
        <name>Zn(2+)</name>
        <dbReference type="ChEBI" id="CHEBI:29105"/>
        <note>ligand shared with metalloproteinase partner</note>
    </ligand>
</feature>
<feature type="disulfide bond" evidence="9">
    <location>
        <begin position="33"/>
        <end position="131"/>
    </location>
</feature>
<feature type="chain" id="PRO_5037380213" description="NTR domain-containing protein" evidence="10">
    <location>
        <begin position="29"/>
        <end position="252"/>
    </location>
</feature>